<evidence type="ECO:0000313" key="10">
    <source>
        <dbReference type="Proteomes" id="UP000008332"/>
    </source>
</evidence>
<dbReference type="STRING" id="338969.Rfer_1718"/>
<name>Q21XQ6_ALBFT</name>
<feature type="transmembrane region" description="Helical" evidence="7">
    <location>
        <begin position="42"/>
        <end position="67"/>
    </location>
</feature>
<dbReference type="OrthoDB" id="9151794at2"/>
<dbReference type="AlphaFoldDB" id="Q21XQ6"/>
<accession>Q21XQ6</accession>
<reference evidence="10" key="1">
    <citation type="submission" date="2006-02" db="EMBL/GenBank/DDBJ databases">
        <title>Complete sequence of chromosome of Rhodoferax ferrireducens DSM 15236.</title>
        <authorList>
            <person name="Copeland A."/>
            <person name="Lucas S."/>
            <person name="Lapidus A."/>
            <person name="Barry K."/>
            <person name="Detter J.C."/>
            <person name="Glavina del Rio T."/>
            <person name="Hammon N."/>
            <person name="Israni S."/>
            <person name="Pitluck S."/>
            <person name="Brettin T."/>
            <person name="Bruce D."/>
            <person name="Han C."/>
            <person name="Tapia R."/>
            <person name="Gilna P."/>
            <person name="Kiss H."/>
            <person name="Schmutz J."/>
            <person name="Larimer F."/>
            <person name="Land M."/>
            <person name="Kyrpides N."/>
            <person name="Ivanova N."/>
            <person name="Richardson P."/>
        </authorList>
    </citation>
    <scope>NUCLEOTIDE SEQUENCE [LARGE SCALE GENOMIC DNA]</scope>
    <source>
        <strain evidence="10">ATCC BAA-621 / DSM 15236 / T118</strain>
    </source>
</reference>
<gene>
    <name evidence="9" type="ordered locus">Rfer_1718</name>
</gene>
<keyword evidence="10" id="KW-1185">Reference proteome</keyword>
<dbReference type="eggNOG" id="COG3071">
    <property type="taxonomic scope" value="Bacteria"/>
</dbReference>
<keyword evidence="5 7" id="KW-1133">Transmembrane helix</keyword>
<evidence type="ECO:0000256" key="7">
    <source>
        <dbReference type="SAM" id="Phobius"/>
    </source>
</evidence>
<keyword evidence="6 7" id="KW-0472">Membrane</keyword>
<comment type="subcellular location">
    <subcellularLocation>
        <location evidence="2">Cell membrane</location>
    </subcellularLocation>
    <subcellularLocation>
        <location evidence="1">Membrane</location>
        <topology evidence="1">Multi-pass membrane protein</topology>
    </subcellularLocation>
</comment>
<dbReference type="HOGENOM" id="CLU_037501_0_1_4"/>
<evidence type="ECO:0000256" key="3">
    <source>
        <dbReference type="ARBA" id="ARBA00022475"/>
    </source>
</evidence>
<evidence type="ECO:0000256" key="6">
    <source>
        <dbReference type="ARBA" id="ARBA00023136"/>
    </source>
</evidence>
<organism evidence="9 10">
    <name type="scientific">Albidiferax ferrireducens (strain ATCC BAA-621 / DSM 15236 / T118)</name>
    <name type="common">Rhodoferax ferrireducens</name>
    <dbReference type="NCBI Taxonomy" id="338969"/>
    <lineage>
        <taxon>Bacteria</taxon>
        <taxon>Pseudomonadati</taxon>
        <taxon>Pseudomonadota</taxon>
        <taxon>Betaproteobacteria</taxon>
        <taxon>Burkholderiales</taxon>
        <taxon>Comamonadaceae</taxon>
        <taxon>Rhodoferax</taxon>
    </lineage>
</organism>
<dbReference type="EMBL" id="CP000267">
    <property type="protein sequence ID" value="ABD69447.1"/>
    <property type="molecule type" value="Genomic_DNA"/>
</dbReference>
<feature type="domain" description="HemY N-terminal" evidence="8">
    <location>
        <begin position="26"/>
        <end position="114"/>
    </location>
</feature>
<evidence type="ECO:0000259" key="8">
    <source>
        <dbReference type="Pfam" id="PF07219"/>
    </source>
</evidence>
<dbReference type="KEGG" id="rfr:Rfer_1718"/>
<dbReference type="InterPro" id="IPR010817">
    <property type="entry name" value="HemY_N"/>
</dbReference>
<dbReference type="Pfam" id="PF07219">
    <property type="entry name" value="HemY_N"/>
    <property type="match status" value="1"/>
</dbReference>
<dbReference type="RefSeq" id="WP_011464015.1">
    <property type="nucleotide sequence ID" value="NC_007908.1"/>
</dbReference>
<sequence length="429" mass="47345">MRAALWFLGLFGVAVAMALFVGNNQGTITIFWPPYRVDLSFNLVVLLLALFFLGLHVALRALAALFAMPGHARSWRIQHQERAMHVALLDALSHMMAGRFIRARKAAEVVLARESAMTRSGETLAYSARLRALSHLLAAESAQSLQDKVAREDHLRQSLEQASRRDAQETREGVQLRAARWALEDHDAQSALQWLNDLPQGASRRTLALRLRLQAARMARQTQLALETARLLAKHRAFSDVAAPGILRSLALDLVLTAYDPDQLQTVWRQLDEAERLMPEVAIEASSRMLKVGGDIELARNWLLPVWDHMLAQPGALTEAQRISLIRALESSFAMASGAPEAPWLTRIEQAQLADPADANLQYLAGMTCMRLQLWGKAQQLLQHALPKLQDAGLARNAWAALADLADQRGDVVAATQAWKNAAKAAASA</sequence>
<keyword evidence="3" id="KW-1003">Cell membrane</keyword>
<protein>
    <submittedName>
        <fullName evidence="9">Uncharacterized enzyme of heme biosynthesis-like</fullName>
    </submittedName>
</protein>
<dbReference type="InterPro" id="IPR005254">
    <property type="entry name" value="Heme_biosyn_assoc_TPR_pro"/>
</dbReference>
<evidence type="ECO:0000313" key="9">
    <source>
        <dbReference type="EMBL" id="ABD69447.1"/>
    </source>
</evidence>
<evidence type="ECO:0000256" key="4">
    <source>
        <dbReference type="ARBA" id="ARBA00022692"/>
    </source>
</evidence>
<proteinExistence type="predicted"/>
<evidence type="ECO:0000256" key="2">
    <source>
        <dbReference type="ARBA" id="ARBA00004236"/>
    </source>
</evidence>
<keyword evidence="4 7" id="KW-0812">Transmembrane</keyword>
<dbReference type="GO" id="GO:0005886">
    <property type="term" value="C:plasma membrane"/>
    <property type="evidence" value="ECO:0007669"/>
    <property type="project" value="UniProtKB-SubCell"/>
</dbReference>
<evidence type="ECO:0000256" key="5">
    <source>
        <dbReference type="ARBA" id="ARBA00022989"/>
    </source>
</evidence>
<dbReference type="Proteomes" id="UP000008332">
    <property type="component" value="Chromosome"/>
</dbReference>
<evidence type="ECO:0000256" key="1">
    <source>
        <dbReference type="ARBA" id="ARBA00004141"/>
    </source>
</evidence>
<dbReference type="NCBIfam" id="TIGR00540">
    <property type="entry name" value="TPR_hemY_coli"/>
    <property type="match status" value="1"/>
</dbReference>
<dbReference type="GO" id="GO:0042168">
    <property type="term" value="P:heme metabolic process"/>
    <property type="evidence" value="ECO:0007669"/>
    <property type="project" value="InterPro"/>
</dbReference>